<proteinExistence type="predicted"/>
<evidence type="ECO:0000256" key="2">
    <source>
        <dbReference type="ARBA" id="ARBA00023015"/>
    </source>
</evidence>
<evidence type="ECO:0000256" key="4">
    <source>
        <dbReference type="ARBA" id="ARBA00023163"/>
    </source>
</evidence>
<evidence type="ECO:0000256" key="5">
    <source>
        <dbReference type="ARBA" id="ARBA00023242"/>
    </source>
</evidence>
<evidence type="ECO:0000259" key="6">
    <source>
        <dbReference type="PROSITE" id="PS50863"/>
    </source>
</evidence>
<evidence type="ECO:0000313" key="7">
    <source>
        <dbReference type="EMBL" id="KAF3949027.1"/>
    </source>
</evidence>
<dbReference type="GO" id="GO:0005634">
    <property type="term" value="C:nucleus"/>
    <property type="evidence" value="ECO:0007669"/>
    <property type="project" value="UniProtKB-SubCell"/>
</dbReference>
<dbReference type="Proteomes" id="UP000737018">
    <property type="component" value="Unassembled WGS sequence"/>
</dbReference>
<dbReference type="SUPFAM" id="SSF101936">
    <property type="entry name" value="DNA-binding pseudobarrel domain"/>
    <property type="match status" value="1"/>
</dbReference>
<name>A0A8J4QD88_9ROSI</name>
<comment type="caution">
    <text evidence="7">The sequence shown here is derived from an EMBL/GenBank/DDBJ whole genome shotgun (WGS) entry which is preliminary data.</text>
</comment>
<comment type="subcellular location">
    <subcellularLocation>
        <location evidence="1">Nucleus</location>
    </subcellularLocation>
</comment>
<dbReference type="PROSITE" id="PS50863">
    <property type="entry name" value="B3"/>
    <property type="match status" value="1"/>
</dbReference>
<dbReference type="SMART" id="SM01019">
    <property type="entry name" value="B3"/>
    <property type="match status" value="1"/>
</dbReference>
<dbReference type="CDD" id="cd10017">
    <property type="entry name" value="B3_DNA"/>
    <property type="match status" value="1"/>
</dbReference>
<feature type="domain" description="TF-B3" evidence="6">
    <location>
        <begin position="69"/>
        <end position="127"/>
    </location>
</feature>
<dbReference type="PANTHER" id="PTHR31391:SF64">
    <property type="entry name" value="B3 DOMAIN-CONTAINING PROTEIN OS06G0112300"/>
    <property type="match status" value="1"/>
</dbReference>
<keyword evidence="5" id="KW-0539">Nucleus</keyword>
<evidence type="ECO:0000313" key="8">
    <source>
        <dbReference type="Proteomes" id="UP000737018"/>
    </source>
</evidence>
<dbReference type="InterPro" id="IPR015300">
    <property type="entry name" value="DNA-bd_pseudobarrel_sf"/>
</dbReference>
<protein>
    <recommendedName>
        <fullName evidence="6">TF-B3 domain-containing protein</fullName>
    </recommendedName>
</protein>
<reference evidence="7" key="1">
    <citation type="submission" date="2020-03" db="EMBL/GenBank/DDBJ databases">
        <title>Castanea mollissima Vanexum genome sequencing.</title>
        <authorList>
            <person name="Staton M."/>
        </authorList>
    </citation>
    <scope>NUCLEOTIDE SEQUENCE</scope>
    <source>
        <tissue evidence="7">Leaf</tissue>
    </source>
</reference>
<dbReference type="OrthoDB" id="638806at2759"/>
<evidence type="ECO:0000256" key="3">
    <source>
        <dbReference type="ARBA" id="ARBA00023125"/>
    </source>
</evidence>
<organism evidence="7 8">
    <name type="scientific">Castanea mollissima</name>
    <name type="common">Chinese chestnut</name>
    <dbReference type="NCBI Taxonomy" id="60419"/>
    <lineage>
        <taxon>Eukaryota</taxon>
        <taxon>Viridiplantae</taxon>
        <taxon>Streptophyta</taxon>
        <taxon>Embryophyta</taxon>
        <taxon>Tracheophyta</taxon>
        <taxon>Spermatophyta</taxon>
        <taxon>Magnoliopsida</taxon>
        <taxon>eudicotyledons</taxon>
        <taxon>Gunneridae</taxon>
        <taxon>Pentapetalae</taxon>
        <taxon>rosids</taxon>
        <taxon>fabids</taxon>
        <taxon>Fagales</taxon>
        <taxon>Fagaceae</taxon>
        <taxon>Castanea</taxon>
    </lineage>
</organism>
<dbReference type="GO" id="GO:0003677">
    <property type="term" value="F:DNA binding"/>
    <property type="evidence" value="ECO:0007669"/>
    <property type="project" value="UniProtKB-KW"/>
</dbReference>
<keyword evidence="3" id="KW-0238">DNA-binding</keyword>
<dbReference type="InterPro" id="IPR044837">
    <property type="entry name" value="REM16-like"/>
</dbReference>
<accession>A0A8J4QD88</accession>
<keyword evidence="4" id="KW-0804">Transcription</keyword>
<keyword evidence="2" id="KW-0805">Transcription regulation</keyword>
<evidence type="ECO:0000256" key="1">
    <source>
        <dbReference type="ARBA" id="ARBA00004123"/>
    </source>
</evidence>
<sequence length="150" mass="16928">MEYPQAQTGQVPMETNLQENQHWPLSGKPYFDVVLAKSHVKPLYQMGVPAKLHSIIPSLVVPTVLTYWGKNWEMSCNGAQRTHKKFDSGWRAFINDNNLKAGDACVFELIERSSKKLVFRVQILRGDIPPEFQGKVSSEGESSNTPIVIE</sequence>
<dbReference type="EMBL" id="JRKL02006371">
    <property type="protein sequence ID" value="KAF3949027.1"/>
    <property type="molecule type" value="Genomic_DNA"/>
</dbReference>
<dbReference type="Pfam" id="PF02362">
    <property type="entry name" value="B3"/>
    <property type="match status" value="1"/>
</dbReference>
<dbReference type="AlphaFoldDB" id="A0A8J4QD88"/>
<dbReference type="InterPro" id="IPR003340">
    <property type="entry name" value="B3_DNA-bd"/>
</dbReference>
<gene>
    <name evidence="7" type="ORF">CMV_025047</name>
</gene>
<dbReference type="Gene3D" id="2.40.330.10">
    <property type="entry name" value="DNA-binding pseudobarrel domain"/>
    <property type="match status" value="1"/>
</dbReference>
<keyword evidence="8" id="KW-1185">Reference proteome</keyword>
<dbReference type="PANTHER" id="PTHR31391">
    <property type="entry name" value="B3 DOMAIN-CONTAINING PROTEIN OS11G0197600-RELATED"/>
    <property type="match status" value="1"/>
</dbReference>